<evidence type="ECO:0000313" key="4">
    <source>
        <dbReference type="Proteomes" id="UP001287356"/>
    </source>
</evidence>
<proteinExistence type="inferred from homology"/>
<organism evidence="3 4">
    <name type="scientific">Lasiosphaeria ovina</name>
    <dbReference type="NCBI Taxonomy" id="92902"/>
    <lineage>
        <taxon>Eukaryota</taxon>
        <taxon>Fungi</taxon>
        <taxon>Dikarya</taxon>
        <taxon>Ascomycota</taxon>
        <taxon>Pezizomycotina</taxon>
        <taxon>Sordariomycetes</taxon>
        <taxon>Sordariomycetidae</taxon>
        <taxon>Sordariales</taxon>
        <taxon>Lasiosphaeriaceae</taxon>
        <taxon>Lasiosphaeria</taxon>
    </lineage>
</organism>
<feature type="compositionally biased region" description="Gly residues" evidence="2">
    <location>
        <begin position="170"/>
        <end position="185"/>
    </location>
</feature>
<sequence>MATSRPWVLLCPASRGIGLALGRHLLRNTTVPMLATCRGDPESTRHRLLDGLVRAGDDPSGRLEVVRLDVTREETVADAAAAAAALFPPPPASSSSTTASGAGGGGGHHLHLAFALPGVLLNPEKSPAQVDYGSALDTFRVNALGPLLLMKWFEGFMPRKATRLDLGSSGSSGGGDVGGSGGSSGGDALTMPPQSVWVNMSARVGSTADNQLGGWYSYRSSKAAVNSLTKSLDVQLRARAGDKAMAISYHPGTVKTELSRDFWGSVSNDALFEPDDAAERMARVVTQIRPEQRGKCWDYKGEEVPP</sequence>
<dbReference type="InterPro" id="IPR051468">
    <property type="entry name" value="Fungal_SecMetab_SDRs"/>
</dbReference>
<dbReference type="PRINTS" id="PR00081">
    <property type="entry name" value="GDHRDH"/>
</dbReference>
<evidence type="ECO:0000256" key="1">
    <source>
        <dbReference type="ARBA" id="ARBA00006484"/>
    </source>
</evidence>
<comment type="similarity">
    <text evidence="1">Belongs to the short-chain dehydrogenases/reductases (SDR) family.</text>
</comment>
<dbReference type="AlphaFoldDB" id="A0AAE0TXZ4"/>
<reference evidence="3" key="1">
    <citation type="journal article" date="2023" name="Mol. Phylogenet. Evol.">
        <title>Genome-scale phylogeny and comparative genomics of the fungal order Sordariales.</title>
        <authorList>
            <person name="Hensen N."/>
            <person name="Bonometti L."/>
            <person name="Westerberg I."/>
            <person name="Brannstrom I.O."/>
            <person name="Guillou S."/>
            <person name="Cros-Aarteil S."/>
            <person name="Calhoun S."/>
            <person name="Haridas S."/>
            <person name="Kuo A."/>
            <person name="Mondo S."/>
            <person name="Pangilinan J."/>
            <person name="Riley R."/>
            <person name="LaButti K."/>
            <person name="Andreopoulos B."/>
            <person name="Lipzen A."/>
            <person name="Chen C."/>
            <person name="Yan M."/>
            <person name="Daum C."/>
            <person name="Ng V."/>
            <person name="Clum A."/>
            <person name="Steindorff A."/>
            <person name="Ohm R.A."/>
            <person name="Martin F."/>
            <person name="Silar P."/>
            <person name="Natvig D.O."/>
            <person name="Lalanne C."/>
            <person name="Gautier V."/>
            <person name="Ament-Velasquez S.L."/>
            <person name="Kruys A."/>
            <person name="Hutchinson M.I."/>
            <person name="Powell A.J."/>
            <person name="Barry K."/>
            <person name="Miller A.N."/>
            <person name="Grigoriev I.V."/>
            <person name="Debuchy R."/>
            <person name="Gladieux P."/>
            <person name="Hiltunen Thoren M."/>
            <person name="Johannesson H."/>
        </authorList>
    </citation>
    <scope>NUCLEOTIDE SEQUENCE</scope>
    <source>
        <strain evidence="3">CBS 958.72</strain>
    </source>
</reference>
<dbReference type="GO" id="GO:0005737">
    <property type="term" value="C:cytoplasm"/>
    <property type="evidence" value="ECO:0007669"/>
    <property type="project" value="TreeGrafter"/>
</dbReference>
<dbReference type="GO" id="GO:0016491">
    <property type="term" value="F:oxidoreductase activity"/>
    <property type="evidence" value="ECO:0007669"/>
    <property type="project" value="TreeGrafter"/>
</dbReference>
<accession>A0AAE0TXZ4</accession>
<evidence type="ECO:0000313" key="3">
    <source>
        <dbReference type="EMBL" id="KAK3383601.1"/>
    </source>
</evidence>
<feature type="region of interest" description="Disordered" evidence="2">
    <location>
        <begin position="166"/>
        <end position="190"/>
    </location>
</feature>
<dbReference type="InterPro" id="IPR002347">
    <property type="entry name" value="SDR_fam"/>
</dbReference>
<dbReference type="InterPro" id="IPR036291">
    <property type="entry name" value="NAD(P)-bd_dom_sf"/>
</dbReference>
<keyword evidence="4" id="KW-1185">Reference proteome</keyword>
<reference evidence="3" key="2">
    <citation type="submission" date="2023-06" db="EMBL/GenBank/DDBJ databases">
        <authorList>
            <consortium name="Lawrence Berkeley National Laboratory"/>
            <person name="Haridas S."/>
            <person name="Hensen N."/>
            <person name="Bonometti L."/>
            <person name="Westerberg I."/>
            <person name="Brannstrom I.O."/>
            <person name="Guillou S."/>
            <person name="Cros-Aarteil S."/>
            <person name="Calhoun S."/>
            <person name="Kuo A."/>
            <person name="Mondo S."/>
            <person name="Pangilinan J."/>
            <person name="Riley R."/>
            <person name="Labutti K."/>
            <person name="Andreopoulos B."/>
            <person name="Lipzen A."/>
            <person name="Chen C."/>
            <person name="Yanf M."/>
            <person name="Daum C."/>
            <person name="Ng V."/>
            <person name="Clum A."/>
            <person name="Steindorff A."/>
            <person name="Ohm R."/>
            <person name="Martin F."/>
            <person name="Silar P."/>
            <person name="Natvig D."/>
            <person name="Lalanne C."/>
            <person name="Gautier V."/>
            <person name="Ament-Velasquez S.L."/>
            <person name="Kruys A."/>
            <person name="Hutchinson M.I."/>
            <person name="Powell A.J."/>
            <person name="Barry K."/>
            <person name="Miller A.N."/>
            <person name="Grigoriev I.V."/>
            <person name="Debuchy R."/>
            <person name="Gladieux P."/>
            <person name="Thoren M.H."/>
            <person name="Johannesson H."/>
        </authorList>
    </citation>
    <scope>NUCLEOTIDE SEQUENCE</scope>
    <source>
        <strain evidence="3">CBS 958.72</strain>
    </source>
</reference>
<comment type="caution">
    <text evidence="3">The sequence shown here is derived from an EMBL/GenBank/DDBJ whole genome shotgun (WGS) entry which is preliminary data.</text>
</comment>
<dbReference type="SUPFAM" id="SSF51735">
    <property type="entry name" value="NAD(P)-binding Rossmann-fold domains"/>
    <property type="match status" value="1"/>
</dbReference>
<dbReference type="EMBL" id="JAULSN010000001">
    <property type="protein sequence ID" value="KAK3383601.1"/>
    <property type="molecule type" value="Genomic_DNA"/>
</dbReference>
<protein>
    <submittedName>
        <fullName evidence="3">Uncharacterized protein</fullName>
    </submittedName>
</protein>
<dbReference type="PANTHER" id="PTHR43544">
    <property type="entry name" value="SHORT-CHAIN DEHYDROGENASE/REDUCTASE"/>
    <property type="match status" value="1"/>
</dbReference>
<name>A0AAE0TXZ4_9PEZI</name>
<dbReference type="PANTHER" id="PTHR43544:SF12">
    <property type="entry name" value="NAD(P)-BINDING ROSSMANN-FOLD SUPERFAMILY PROTEIN"/>
    <property type="match status" value="1"/>
</dbReference>
<evidence type="ECO:0000256" key="2">
    <source>
        <dbReference type="SAM" id="MobiDB-lite"/>
    </source>
</evidence>
<dbReference type="Proteomes" id="UP001287356">
    <property type="component" value="Unassembled WGS sequence"/>
</dbReference>
<gene>
    <name evidence="3" type="ORF">B0T24DRAFT_715466</name>
</gene>
<dbReference type="Gene3D" id="3.40.50.720">
    <property type="entry name" value="NAD(P)-binding Rossmann-like Domain"/>
    <property type="match status" value="1"/>
</dbReference>